<dbReference type="OMA" id="PQGTKCC"/>
<reference evidence="3 4" key="1">
    <citation type="submission" date="2019-05" db="EMBL/GenBank/DDBJ databases">
        <title>A Chromosome-scale Meerkat (S. suricatta) Genome Assembly.</title>
        <authorList>
            <person name="Dudchenko O."/>
            <person name="Lieberman Aiden E."/>
            <person name="Tung J."/>
            <person name="Barreiro L.B."/>
            <person name="Clutton-Brock T.H."/>
        </authorList>
    </citation>
    <scope>NUCLEOTIDE SEQUENCE [LARGE SCALE GENOMIC DNA]</scope>
</reference>
<name>A0A673SNZ7_SURSU</name>
<sequence length="135" mass="13947">MRCLASLALALLALEAALAVPPPTHLPVPCAGQATCPELSSSEEDSCIVSCTDDSCPQGTQCCPTSPCSRSCVVPIMAPLQKTGSCPQVQVPLSSEPCTETTDCSSDSQCEGSKKCCPSVCTLRCLDPIAEDPLQ</sequence>
<reference evidence="3" key="3">
    <citation type="submission" date="2025-09" db="UniProtKB">
        <authorList>
            <consortium name="Ensembl"/>
        </authorList>
    </citation>
    <scope>IDENTIFICATION</scope>
</reference>
<keyword evidence="1" id="KW-0732">Signal</keyword>
<dbReference type="GO" id="GO:0005576">
    <property type="term" value="C:extracellular region"/>
    <property type="evidence" value="ECO:0007669"/>
    <property type="project" value="InterPro"/>
</dbReference>
<dbReference type="Ensembl" id="ENSSSUT00005002757.1">
    <property type="protein sequence ID" value="ENSSSUP00005002362.1"/>
    <property type="gene ID" value="ENSSSUG00005001592.1"/>
</dbReference>
<gene>
    <name evidence="3" type="primary">LOC115271752</name>
</gene>
<dbReference type="Gene3D" id="4.10.75.10">
    <property type="entry name" value="Elafin-like"/>
    <property type="match status" value="1"/>
</dbReference>
<dbReference type="GO" id="GO:0030414">
    <property type="term" value="F:peptidase inhibitor activity"/>
    <property type="evidence" value="ECO:0007669"/>
    <property type="project" value="InterPro"/>
</dbReference>
<evidence type="ECO:0000313" key="3">
    <source>
        <dbReference type="Ensembl" id="ENSSSUP00005002362.1"/>
    </source>
</evidence>
<reference evidence="3" key="2">
    <citation type="submission" date="2025-08" db="UniProtKB">
        <authorList>
            <consortium name="Ensembl"/>
        </authorList>
    </citation>
    <scope>IDENTIFICATION</scope>
</reference>
<dbReference type="AlphaFoldDB" id="A0A673SNZ7"/>
<feature type="chain" id="PRO_5025557110" description="WAP domain-containing protein" evidence="1">
    <location>
        <begin position="20"/>
        <end position="135"/>
    </location>
</feature>
<dbReference type="InterPro" id="IPR008197">
    <property type="entry name" value="WAP_dom"/>
</dbReference>
<evidence type="ECO:0000313" key="4">
    <source>
        <dbReference type="Proteomes" id="UP000472268"/>
    </source>
</evidence>
<evidence type="ECO:0000256" key="1">
    <source>
        <dbReference type="SAM" id="SignalP"/>
    </source>
</evidence>
<dbReference type="Pfam" id="PF00095">
    <property type="entry name" value="WAP"/>
    <property type="match status" value="1"/>
</dbReference>
<dbReference type="InterPro" id="IPR036645">
    <property type="entry name" value="Elafin-like_sf"/>
</dbReference>
<proteinExistence type="predicted"/>
<organism evidence="3 4">
    <name type="scientific">Suricata suricatta</name>
    <name type="common">Meerkat</name>
    <dbReference type="NCBI Taxonomy" id="37032"/>
    <lineage>
        <taxon>Eukaryota</taxon>
        <taxon>Metazoa</taxon>
        <taxon>Chordata</taxon>
        <taxon>Craniata</taxon>
        <taxon>Vertebrata</taxon>
        <taxon>Euteleostomi</taxon>
        <taxon>Mammalia</taxon>
        <taxon>Eutheria</taxon>
        <taxon>Laurasiatheria</taxon>
        <taxon>Carnivora</taxon>
        <taxon>Feliformia</taxon>
        <taxon>Herpestidae</taxon>
        <taxon>Suricata</taxon>
    </lineage>
</organism>
<keyword evidence="4" id="KW-1185">Reference proteome</keyword>
<feature type="domain" description="WAP" evidence="2">
    <location>
        <begin position="79"/>
        <end position="129"/>
    </location>
</feature>
<dbReference type="PRINTS" id="PR00003">
    <property type="entry name" value="4DISULPHCORE"/>
</dbReference>
<dbReference type="SUPFAM" id="SSF57256">
    <property type="entry name" value="Elafin-like"/>
    <property type="match status" value="1"/>
</dbReference>
<evidence type="ECO:0000259" key="2">
    <source>
        <dbReference type="PROSITE" id="PS51390"/>
    </source>
</evidence>
<feature type="domain" description="WAP" evidence="2">
    <location>
        <begin position="27"/>
        <end position="76"/>
    </location>
</feature>
<protein>
    <recommendedName>
        <fullName evidence="2">WAP domain-containing protein</fullName>
    </recommendedName>
</protein>
<accession>A0A673SNZ7</accession>
<dbReference type="Proteomes" id="UP000472268">
    <property type="component" value="Chromosome 2"/>
</dbReference>
<feature type="signal peptide" evidence="1">
    <location>
        <begin position="1"/>
        <end position="19"/>
    </location>
</feature>
<dbReference type="SMART" id="SM00217">
    <property type="entry name" value="WAP"/>
    <property type="match status" value="1"/>
</dbReference>
<dbReference type="PROSITE" id="PS51390">
    <property type="entry name" value="WAP"/>
    <property type="match status" value="2"/>
</dbReference>